<dbReference type="CDD" id="cd02440">
    <property type="entry name" value="AdoMet_MTases"/>
    <property type="match status" value="1"/>
</dbReference>
<dbReference type="PANTHER" id="PTHR43861">
    <property type="entry name" value="TRANS-ACONITATE 2-METHYLTRANSFERASE-RELATED"/>
    <property type="match status" value="1"/>
</dbReference>
<gene>
    <name evidence="1" type="ORF">HWQ67_19300</name>
</gene>
<dbReference type="Pfam" id="PF13489">
    <property type="entry name" value="Methyltransf_23"/>
    <property type="match status" value="1"/>
</dbReference>
<proteinExistence type="predicted"/>
<dbReference type="SUPFAM" id="SSF53335">
    <property type="entry name" value="S-adenosyl-L-methionine-dependent methyltransferases"/>
    <property type="match status" value="1"/>
</dbReference>
<dbReference type="PANTHER" id="PTHR43861:SF6">
    <property type="entry name" value="METHYLTRANSFERASE TYPE 11"/>
    <property type="match status" value="1"/>
</dbReference>
<dbReference type="GO" id="GO:0008168">
    <property type="term" value="F:methyltransferase activity"/>
    <property type="evidence" value="ECO:0007669"/>
    <property type="project" value="UniProtKB-KW"/>
</dbReference>
<dbReference type="EMBL" id="JABXWD010000766">
    <property type="protein sequence ID" value="MBV6343720.1"/>
    <property type="molecule type" value="Genomic_DNA"/>
</dbReference>
<evidence type="ECO:0000313" key="2">
    <source>
        <dbReference type="Proteomes" id="UP001196980"/>
    </source>
</evidence>
<keyword evidence="2" id="KW-1185">Reference proteome</keyword>
<evidence type="ECO:0000313" key="1">
    <source>
        <dbReference type="EMBL" id="MBV6343720.1"/>
    </source>
</evidence>
<sequence>MSATTQVQLTDCPVCNGTSFKRLFNNVVRCLACNLIFVNPQPTDEQLRGIYTQQYYASWGLGTDYDSVREMKVATFDTLLKIAERYFSGGKVLDVGCATGFFLEAASHKGFSAYGVELSEYSASIARDRFGSDRVFHGSLEGAGYEDGFFDAVFMIDLIEHIKDVNALLREVYRILRVGGVLVIVTPDIKSVTFRLMGRHWPHFKTEHLFYFSTSTLKKLCAGNALQHVTDRPARKALSLRYVENQLSAYKVPVILPLVRMVNELLPDNLRRRKFMTPMGELLFIARKTHDKATETK</sequence>
<keyword evidence="1" id="KW-0808">Transferase</keyword>
<dbReference type="Proteomes" id="UP001196980">
    <property type="component" value="Unassembled WGS sequence"/>
</dbReference>
<dbReference type="Gene3D" id="3.40.50.150">
    <property type="entry name" value="Vaccinia Virus protein VP39"/>
    <property type="match status" value="1"/>
</dbReference>
<organism evidence="1 2">
    <name type="scientific">Candidatus Magnetobacterium casense</name>
    <dbReference type="NCBI Taxonomy" id="1455061"/>
    <lineage>
        <taxon>Bacteria</taxon>
        <taxon>Pseudomonadati</taxon>
        <taxon>Nitrospirota</taxon>
        <taxon>Thermodesulfovibrionia</taxon>
        <taxon>Thermodesulfovibrionales</taxon>
        <taxon>Candidatus Magnetobacteriaceae</taxon>
        <taxon>Candidatus Magnetobacterium</taxon>
    </lineage>
</organism>
<reference evidence="1 2" key="1">
    <citation type="journal article" date="2020" name="J Geophys Res Biogeosci">
        <title>Magnetotaxis as an Adaptation to Enable Bacterial Shuttling of Microbial Sulfur and Sulfur Cycling Across Aquatic Oxic#Anoxic Interfaces.</title>
        <authorList>
            <person name="Li J."/>
            <person name="Liu P."/>
            <person name="Wang J."/>
            <person name="Roberts A.P."/>
            <person name="Pan Y."/>
        </authorList>
    </citation>
    <scope>NUCLEOTIDE SEQUENCE [LARGE SCALE GENOMIC DNA]</scope>
    <source>
        <strain evidence="1 2">MYR-1_YQ</strain>
    </source>
</reference>
<comment type="caution">
    <text evidence="1">The sequence shown here is derived from an EMBL/GenBank/DDBJ whole genome shotgun (WGS) entry which is preliminary data.</text>
</comment>
<name>A0ABS6S4X6_9BACT</name>
<keyword evidence="1" id="KW-0489">Methyltransferase</keyword>
<accession>A0ABS6S4X6</accession>
<dbReference type="GO" id="GO:0032259">
    <property type="term" value="P:methylation"/>
    <property type="evidence" value="ECO:0007669"/>
    <property type="project" value="UniProtKB-KW"/>
</dbReference>
<protein>
    <submittedName>
        <fullName evidence="1">Class I SAM-dependent methyltransferase</fullName>
    </submittedName>
</protein>
<dbReference type="InterPro" id="IPR029063">
    <property type="entry name" value="SAM-dependent_MTases_sf"/>
</dbReference>